<proteinExistence type="predicted"/>
<evidence type="ECO:0000313" key="2">
    <source>
        <dbReference type="EMBL" id="GGE56572.1"/>
    </source>
</evidence>
<dbReference type="AlphaFoldDB" id="A0A8J3E114"/>
<dbReference type="InterPro" id="IPR050706">
    <property type="entry name" value="Cyclic-di-GMP_PDE-like"/>
</dbReference>
<reference evidence="2" key="2">
    <citation type="submission" date="2020-09" db="EMBL/GenBank/DDBJ databases">
        <authorList>
            <person name="Sun Q."/>
            <person name="Zhou Y."/>
        </authorList>
    </citation>
    <scope>NUCLEOTIDE SEQUENCE</scope>
    <source>
        <strain evidence="2">CGMCC 1.15371</strain>
    </source>
</reference>
<dbReference type="SMART" id="SM00052">
    <property type="entry name" value="EAL"/>
    <property type="match status" value="1"/>
</dbReference>
<dbReference type="RefSeq" id="WP_188698958.1">
    <property type="nucleotide sequence ID" value="NZ_BMIR01000036.1"/>
</dbReference>
<dbReference type="SUPFAM" id="SSF141868">
    <property type="entry name" value="EAL domain-like"/>
    <property type="match status" value="1"/>
</dbReference>
<dbReference type="CDD" id="cd01948">
    <property type="entry name" value="EAL"/>
    <property type="match status" value="1"/>
</dbReference>
<dbReference type="GO" id="GO:0071111">
    <property type="term" value="F:cyclic-guanylate-specific phosphodiesterase activity"/>
    <property type="evidence" value="ECO:0007669"/>
    <property type="project" value="InterPro"/>
</dbReference>
<dbReference type="Gene3D" id="3.20.20.450">
    <property type="entry name" value="EAL domain"/>
    <property type="match status" value="1"/>
</dbReference>
<name>A0A8J3E114_9BACL</name>
<evidence type="ECO:0000259" key="1">
    <source>
        <dbReference type="PROSITE" id="PS50883"/>
    </source>
</evidence>
<dbReference type="SUPFAM" id="SSF141371">
    <property type="entry name" value="PilZ domain-like"/>
    <property type="match status" value="1"/>
</dbReference>
<sequence>MVSLKNFIKEERFFHHYQPIYNLSDHGIEGYEVLFRTEKYTNPEEFFDWAKRKKQLYELDSRSIHKAVLTYQSAGFTEKDGNLFINVFPSTLLHPQFPSFIKHIINEELFSSQHLVFEILESEAIPNYSQLMKVIKLLKELGASLAIDDFGKGYHDFQKIVELDPNYIKLDRYFVKGLLSSEKKQGLLKLLLNFCEEHQCKLIVEGLETQSELSLVRSIGLHYGQGFGLRRPDNIANLVKERERLKTLPPGQMEDRRRFRREKFGSKECKVTFLDFGQPKLQILKNKSVLAQLSDISLGGLKFFCQLDLPVQHKVLVKVQFSHNHEFFELPGRIIRKEAHSKKDLIAYGLEYQSLSKQQEITLCQLINSLELSKVT</sequence>
<gene>
    <name evidence="2" type="ORF">GCM10011391_39340</name>
</gene>
<organism evidence="2 3">
    <name type="scientific">Pullulanibacillus camelliae</name>
    <dbReference type="NCBI Taxonomy" id="1707096"/>
    <lineage>
        <taxon>Bacteria</taxon>
        <taxon>Bacillati</taxon>
        <taxon>Bacillota</taxon>
        <taxon>Bacilli</taxon>
        <taxon>Bacillales</taxon>
        <taxon>Sporolactobacillaceae</taxon>
        <taxon>Pullulanibacillus</taxon>
    </lineage>
</organism>
<dbReference type="Gene3D" id="2.40.10.220">
    <property type="entry name" value="predicted glycosyltransferase like domains"/>
    <property type="match status" value="1"/>
</dbReference>
<dbReference type="GO" id="GO:0035438">
    <property type="term" value="F:cyclic-di-GMP binding"/>
    <property type="evidence" value="ECO:0007669"/>
    <property type="project" value="InterPro"/>
</dbReference>
<dbReference type="PANTHER" id="PTHR33121">
    <property type="entry name" value="CYCLIC DI-GMP PHOSPHODIESTERASE PDEF"/>
    <property type="match status" value="1"/>
</dbReference>
<comment type="caution">
    <text evidence="2">The sequence shown here is derived from an EMBL/GenBank/DDBJ whole genome shotgun (WGS) entry which is preliminary data.</text>
</comment>
<dbReference type="InterPro" id="IPR009875">
    <property type="entry name" value="PilZ_domain"/>
</dbReference>
<feature type="domain" description="EAL" evidence="1">
    <location>
        <begin position="1"/>
        <end position="246"/>
    </location>
</feature>
<dbReference type="PANTHER" id="PTHR33121:SF76">
    <property type="entry name" value="SIGNALING PROTEIN"/>
    <property type="match status" value="1"/>
</dbReference>
<reference evidence="2" key="1">
    <citation type="journal article" date="2014" name="Int. J. Syst. Evol. Microbiol.">
        <title>Complete genome sequence of Corynebacterium casei LMG S-19264T (=DSM 44701T), isolated from a smear-ripened cheese.</title>
        <authorList>
            <consortium name="US DOE Joint Genome Institute (JGI-PGF)"/>
            <person name="Walter F."/>
            <person name="Albersmeier A."/>
            <person name="Kalinowski J."/>
            <person name="Ruckert C."/>
        </authorList>
    </citation>
    <scope>NUCLEOTIDE SEQUENCE</scope>
    <source>
        <strain evidence="2">CGMCC 1.15371</strain>
    </source>
</reference>
<dbReference type="InterPro" id="IPR035919">
    <property type="entry name" value="EAL_sf"/>
</dbReference>
<evidence type="ECO:0000313" key="3">
    <source>
        <dbReference type="Proteomes" id="UP000628775"/>
    </source>
</evidence>
<dbReference type="Proteomes" id="UP000628775">
    <property type="component" value="Unassembled WGS sequence"/>
</dbReference>
<dbReference type="InterPro" id="IPR001633">
    <property type="entry name" value="EAL_dom"/>
</dbReference>
<accession>A0A8J3E114</accession>
<keyword evidence="3" id="KW-1185">Reference proteome</keyword>
<dbReference type="PROSITE" id="PS50883">
    <property type="entry name" value="EAL"/>
    <property type="match status" value="1"/>
</dbReference>
<protein>
    <recommendedName>
        <fullName evidence="1">EAL domain-containing protein</fullName>
    </recommendedName>
</protein>
<dbReference type="Pfam" id="PF07238">
    <property type="entry name" value="PilZ"/>
    <property type="match status" value="1"/>
</dbReference>
<dbReference type="Pfam" id="PF00563">
    <property type="entry name" value="EAL"/>
    <property type="match status" value="1"/>
</dbReference>
<dbReference type="EMBL" id="BMIR01000036">
    <property type="protein sequence ID" value="GGE56572.1"/>
    <property type="molecule type" value="Genomic_DNA"/>
</dbReference>